<dbReference type="PANTHER" id="PTHR34203">
    <property type="entry name" value="METHYLTRANSFERASE, FKBM FAMILY PROTEIN"/>
    <property type="match status" value="1"/>
</dbReference>
<dbReference type="GO" id="GO:0008168">
    <property type="term" value="F:methyltransferase activity"/>
    <property type="evidence" value="ECO:0007669"/>
    <property type="project" value="UniProtKB-KW"/>
</dbReference>
<evidence type="ECO:0000313" key="3">
    <source>
        <dbReference type="Proteomes" id="UP000535890"/>
    </source>
</evidence>
<dbReference type="EMBL" id="JACCBN010000001">
    <property type="protein sequence ID" value="NYD35701.1"/>
    <property type="molecule type" value="Genomic_DNA"/>
</dbReference>
<dbReference type="InterPro" id="IPR029063">
    <property type="entry name" value="SAM-dependent_MTases_sf"/>
</dbReference>
<keyword evidence="2" id="KW-0808">Transferase</keyword>
<sequence>MTSAPVLSRPFGFRRRDKARFVASYVRDKTVGMVTDVRSHRLRLAAYEWSYSVARATGRRPAPLRGLHIDEVDSRFGRFAVRPGTIDAACASPAFERPDVDRLLVELDRYRAAGRTVTFLDIGADLGTYTVTVARHDPEVTVVAFEPAYASHELLARNVEGNGVADRVHRVRAACGDGTVDRLQLTFDAEEPGSSGLRADLVAGARREQVAVTTVDATLAGLPEVPRDDVVVLKIDVEGYEVPALDGALATTSHAAEAFLLVEDFVDHAVIGYLQATGWTFVDKLTPYNSFWRRTR</sequence>
<dbReference type="PANTHER" id="PTHR34203:SF15">
    <property type="entry name" value="SLL1173 PROTEIN"/>
    <property type="match status" value="1"/>
</dbReference>
<keyword evidence="3" id="KW-1185">Reference proteome</keyword>
<accession>A0A7Y9DUD1</accession>
<dbReference type="InterPro" id="IPR006342">
    <property type="entry name" value="FkbM_mtfrase"/>
</dbReference>
<dbReference type="GO" id="GO:0032259">
    <property type="term" value="P:methylation"/>
    <property type="evidence" value="ECO:0007669"/>
    <property type="project" value="UniProtKB-KW"/>
</dbReference>
<comment type="caution">
    <text evidence="2">The sequence shown here is derived from an EMBL/GenBank/DDBJ whole genome shotgun (WGS) entry which is preliminary data.</text>
</comment>
<organism evidence="2 3">
    <name type="scientific">Actinomycetospora corticicola</name>
    <dbReference type="NCBI Taxonomy" id="663602"/>
    <lineage>
        <taxon>Bacteria</taxon>
        <taxon>Bacillati</taxon>
        <taxon>Actinomycetota</taxon>
        <taxon>Actinomycetes</taxon>
        <taxon>Pseudonocardiales</taxon>
        <taxon>Pseudonocardiaceae</taxon>
        <taxon>Actinomycetospora</taxon>
    </lineage>
</organism>
<proteinExistence type="predicted"/>
<dbReference type="InterPro" id="IPR052514">
    <property type="entry name" value="SAM-dependent_MTase"/>
</dbReference>
<dbReference type="Gene3D" id="3.40.50.150">
    <property type="entry name" value="Vaccinia Virus protein VP39"/>
    <property type="match status" value="1"/>
</dbReference>
<dbReference type="SUPFAM" id="SSF53335">
    <property type="entry name" value="S-adenosyl-L-methionine-dependent methyltransferases"/>
    <property type="match status" value="1"/>
</dbReference>
<protein>
    <submittedName>
        <fullName evidence="2">FkbM family methyltransferase</fullName>
    </submittedName>
</protein>
<reference evidence="2 3" key="1">
    <citation type="submission" date="2020-07" db="EMBL/GenBank/DDBJ databases">
        <title>Sequencing the genomes of 1000 actinobacteria strains.</title>
        <authorList>
            <person name="Klenk H.-P."/>
        </authorList>
    </citation>
    <scope>NUCLEOTIDE SEQUENCE [LARGE SCALE GENOMIC DNA]</scope>
    <source>
        <strain evidence="2 3">DSM 45772</strain>
    </source>
</reference>
<dbReference type="Proteomes" id="UP000535890">
    <property type="component" value="Unassembled WGS sequence"/>
</dbReference>
<name>A0A7Y9DUD1_9PSEU</name>
<gene>
    <name evidence="2" type="ORF">BJ983_001803</name>
</gene>
<dbReference type="AlphaFoldDB" id="A0A7Y9DUD1"/>
<evidence type="ECO:0000259" key="1">
    <source>
        <dbReference type="Pfam" id="PF05050"/>
    </source>
</evidence>
<dbReference type="RefSeq" id="WP_179793497.1">
    <property type="nucleotide sequence ID" value="NZ_BAABHP010000017.1"/>
</dbReference>
<feature type="domain" description="Methyltransferase FkbM" evidence="1">
    <location>
        <begin position="121"/>
        <end position="251"/>
    </location>
</feature>
<keyword evidence="2" id="KW-0489">Methyltransferase</keyword>
<dbReference type="Pfam" id="PF05050">
    <property type="entry name" value="Methyltransf_21"/>
    <property type="match status" value="1"/>
</dbReference>
<evidence type="ECO:0000313" key="2">
    <source>
        <dbReference type="EMBL" id="NYD35701.1"/>
    </source>
</evidence>
<dbReference type="NCBIfam" id="TIGR01444">
    <property type="entry name" value="fkbM_fam"/>
    <property type="match status" value="1"/>
</dbReference>